<dbReference type="Proteomes" id="UP001060085">
    <property type="component" value="Linkage Group LG06"/>
</dbReference>
<protein>
    <submittedName>
        <fullName evidence="1">Uncharacterized protein</fullName>
    </submittedName>
</protein>
<accession>A0ACC0AFF0</accession>
<reference evidence="2" key="1">
    <citation type="journal article" date="2023" name="Nat. Plants">
        <title>Single-cell RNA sequencing provides a high-resolution roadmap for understanding the multicellular compartmentation of specialized metabolism.</title>
        <authorList>
            <person name="Sun S."/>
            <person name="Shen X."/>
            <person name="Li Y."/>
            <person name="Li Y."/>
            <person name="Wang S."/>
            <person name="Li R."/>
            <person name="Zhang H."/>
            <person name="Shen G."/>
            <person name="Guo B."/>
            <person name="Wei J."/>
            <person name="Xu J."/>
            <person name="St-Pierre B."/>
            <person name="Chen S."/>
            <person name="Sun C."/>
        </authorList>
    </citation>
    <scope>NUCLEOTIDE SEQUENCE [LARGE SCALE GENOMIC DNA]</scope>
</reference>
<comment type="caution">
    <text evidence="1">The sequence shown here is derived from an EMBL/GenBank/DDBJ whole genome shotgun (WGS) entry which is preliminary data.</text>
</comment>
<evidence type="ECO:0000313" key="1">
    <source>
        <dbReference type="EMBL" id="KAI5659167.1"/>
    </source>
</evidence>
<keyword evidence="2" id="KW-1185">Reference proteome</keyword>
<sequence length="162" mass="18905">MKIIGKKISPNAYINVSVLKRCKKSEKVMQEGVRNFWSCVFSPRCTRCATPVQQEFVTVDPNPFLKTSVMQLEMRFMEERPSFFLNPEEAITHNHSNHRLNPRYIAFLTTWHRRGEEMVGFGAEQTNCFKENEAFSTYLHFASDLHSNPFNYSNSMVKKPCL</sequence>
<proteinExistence type="predicted"/>
<organism evidence="1 2">
    <name type="scientific">Catharanthus roseus</name>
    <name type="common">Madagascar periwinkle</name>
    <name type="synonym">Vinca rosea</name>
    <dbReference type="NCBI Taxonomy" id="4058"/>
    <lineage>
        <taxon>Eukaryota</taxon>
        <taxon>Viridiplantae</taxon>
        <taxon>Streptophyta</taxon>
        <taxon>Embryophyta</taxon>
        <taxon>Tracheophyta</taxon>
        <taxon>Spermatophyta</taxon>
        <taxon>Magnoliopsida</taxon>
        <taxon>eudicotyledons</taxon>
        <taxon>Gunneridae</taxon>
        <taxon>Pentapetalae</taxon>
        <taxon>asterids</taxon>
        <taxon>lamiids</taxon>
        <taxon>Gentianales</taxon>
        <taxon>Apocynaceae</taxon>
        <taxon>Rauvolfioideae</taxon>
        <taxon>Vinceae</taxon>
        <taxon>Catharanthinae</taxon>
        <taxon>Catharanthus</taxon>
    </lineage>
</organism>
<name>A0ACC0AFF0_CATRO</name>
<gene>
    <name evidence="1" type="ORF">M9H77_27960</name>
</gene>
<dbReference type="EMBL" id="CM044706">
    <property type="protein sequence ID" value="KAI5659167.1"/>
    <property type="molecule type" value="Genomic_DNA"/>
</dbReference>
<evidence type="ECO:0000313" key="2">
    <source>
        <dbReference type="Proteomes" id="UP001060085"/>
    </source>
</evidence>